<comment type="caution">
    <text evidence="2">The sequence shown here is derived from an EMBL/GenBank/DDBJ whole genome shotgun (WGS) entry which is preliminary data.</text>
</comment>
<proteinExistence type="predicted"/>
<feature type="chain" id="PRO_5040418985" description="Secreted protein" evidence="1">
    <location>
        <begin position="16"/>
        <end position="116"/>
    </location>
</feature>
<keyword evidence="1" id="KW-0732">Signal</keyword>
<name>A0A9P5NXE4_GYMJU</name>
<dbReference type="AlphaFoldDB" id="A0A9P5NXE4"/>
<reference evidence="2" key="1">
    <citation type="submission" date="2020-11" db="EMBL/GenBank/DDBJ databases">
        <authorList>
            <consortium name="DOE Joint Genome Institute"/>
            <person name="Ahrendt S."/>
            <person name="Riley R."/>
            <person name="Andreopoulos W."/>
            <person name="LaButti K."/>
            <person name="Pangilinan J."/>
            <person name="Ruiz-duenas F.J."/>
            <person name="Barrasa J.M."/>
            <person name="Sanchez-Garcia M."/>
            <person name="Camarero S."/>
            <person name="Miyauchi S."/>
            <person name="Serrano A."/>
            <person name="Linde D."/>
            <person name="Babiker R."/>
            <person name="Drula E."/>
            <person name="Ayuso-Fernandez I."/>
            <person name="Pacheco R."/>
            <person name="Padilla G."/>
            <person name="Ferreira P."/>
            <person name="Barriuso J."/>
            <person name="Kellner H."/>
            <person name="Castanera R."/>
            <person name="Alfaro M."/>
            <person name="Ramirez L."/>
            <person name="Pisabarro A.G."/>
            <person name="Kuo A."/>
            <person name="Tritt A."/>
            <person name="Lipzen A."/>
            <person name="He G."/>
            <person name="Yan M."/>
            <person name="Ng V."/>
            <person name="Cullen D."/>
            <person name="Martin F."/>
            <person name="Rosso M.-N."/>
            <person name="Henrissat B."/>
            <person name="Hibbett D."/>
            <person name="Martinez A.T."/>
            <person name="Grigoriev I.V."/>
        </authorList>
    </citation>
    <scope>NUCLEOTIDE SEQUENCE</scope>
    <source>
        <strain evidence="2">AH 44721</strain>
    </source>
</reference>
<evidence type="ECO:0000313" key="2">
    <source>
        <dbReference type="EMBL" id="KAF8908579.1"/>
    </source>
</evidence>
<accession>A0A9P5NXE4</accession>
<keyword evidence="3" id="KW-1185">Reference proteome</keyword>
<protein>
    <recommendedName>
        <fullName evidence="4">Secreted protein</fullName>
    </recommendedName>
</protein>
<dbReference type="EMBL" id="JADNYJ010000011">
    <property type="protein sequence ID" value="KAF8908579.1"/>
    <property type="molecule type" value="Genomic_DNA"/>
</dbReference>
<evidence type="ECO:0000256" key="1">
    <source>
        <dbReference type="SAM" id="SignalP"/>
    </source>
</evidence>
<feature type="signal peptide" evidence="1">
    <location>
        <begin position="1"/>
        <end position="15"/>
    </location>
</feature>
<organism evidence="2 3">
    <name type="scientific">Gymnopilus junonius</name>
    <name type="common">Spectacular rustgill mushroom</name>
    <name type="synonym">Gymnopilus spectabilis subsp. junonius</name>
    <dbReference type="NCBI Taxonomy" id="109634"/>
    <lineage>
        <taxon>Eukaryota</taxon>
        <taxon>Fungi</taxon>
        <taxon>Dikarya</taxon>
        <taxon>Basidiomycota</taxon>
        <taxon>Agaricomycotina</taxon>
        <taxon>Agaricomycetes</taxon>
        <taxon>Agaricomycetidae</taxon>
        <taxon>Agaricales</taxon>
        <taxon>Agaricineae</taxon>
        <taxon>Hymenogastraceae</taxon>
        <taxon>Gymnopilus</taxon>
    </lineage>
</organism>
<evidence type="ECO:0008006" key="4">
    <source>
        <dbReference type="Google" id="ProtNLM"/>
    </source>
</evidence>
<gene>
    <name evidence="2" type="ORF">CPB84DRAFT_166183</name>
</gene>
<evidence type="ECO:0000313" key="3">
    <source>
        <dbReference type="Proteomes" id="UP000724874"/>
    </source>
</evidence>
<sequence>MKLIWSLIWVGLSSTLFFPTALRAALSICICTKNCELHRCLSNTPGWGGEQGGFLIYLPQMTRIIYFSSVLCAPSPSSLNVTQIKNFILFFKLSRCLPIFERMYAEGPVHHLTVLT</sequence>
<dbReference type="Proteomes" id="UP000724874">
    <property type="component" value="Unassembled WGS sequence"/>
</dbReference>